<dbReference type="EC" id="1.-.-.-" evidence="3"/>
<dbReference type="Gene3D" id="3.30.9.10">
    <property type="entry name" value="D-Amino Acid Oxidase, subunit A, domain 2"/>
    <property type="match status" value="1"/>
</dbReference>
<dbReference type="InterPro" id="IPR006076">
    <property type="entry name" value="FAD-dep_OxRdtase"/>
</dbReference>
<dbReference type="GO" id="GO:0016491">
    <property type="term" value="F:oxidoreductase activity"/>
    <property type="evidence" value="ECO:0007669"/>
    <property type="project" value="UniProtKB-KW"/>
</dbReference>
<organism evidence="3 4">
    <name type="scientific">Nonomuraea harbinensis</name>
    <dbReference type="NCBI Taxonomy" id="1286938"/>
    <lineage>
        <taxon>Bacteria</taxon>
        <taxon>Bacillati</taxon>
        <taxon>Actinomycetota</taxon>
        <taxon>Actinomycetes</taxon>
        <taxon>Streptosporangiales</taxon>
        <taxon>Streptosporangiaceae</taxon>
        <taxon>Nonomuraea</taxon>
    </lineage>
</organism>
<feature type="domain" description="FAD dependent oxidoreductase" evidence="2">
    <location>
        <begin position="13"/>
        <end position="401"/>
    </location>
</feature>
<dbReference type="RefSeq" id="WP_372452394.1">
    <property type="nucleotide sequence ID" value="NZ_JAHKRN010000001.1"/>
</dbReference>
<evidence type="ECO:0000259" key="2">
    <source>
        <dbReference type="Pfam" id="PF01266"/>
    </source>
</evidence>
<dbReference type="PRINTS" id="PR00411">
    <property type="entry name" value="PNDRDTASEI"/>
</dbReference>
<comment type="caution">
    <text evidence="3">The sequence shown here is derived from an EMBL/GenBank/DDBJ whole genome shotgun (WGS) entry which is preliminary data.</text>
</comment>
<dbReference type="EMBL" id="JBHSNW010000001">
    <property type="protein sequence ID" value="MFC5813819.1"/>
    <property type="molecule type" value="Genomic_DNA"/>
</dbReference>
<accession>A0ABW1BKR0</accession>
<protein>
    <submittedName>
        <fullName evidence="3">NAD(P)/FAD-dependent oxidoreductase</fullName>
        <ecNumber evidence="3">1.-.-.-</ecNumber>
    </submittedName>
</protein>
<keyword evidence="4" id="KW-1185">Reference proteome</keyword>
<dbReference type="SUPFAM" id="SSF51905">
    <property type="entry name" value="FAD/NAD(P)-binding domain"/>
    <property type="match status" value="1"/>
</dbReference>
<reference evidence="4" key="1">
    <citation type="journal article" date="2019" name="Int. J. Syst. Evol. Microbiol.">
        <title>The Global Catalogue of Microorganisms (GCM) 10K type strain sequencing project: providing services to taxonomists for standard genome sequencing and annotation.</title>
        <authorList>
            <consortium name="The Broad Institute Genomics Platform"/>
            <consortium name="The Broad Institute Genome Sequencing Center for Infectious Disease"/>
            <person name="Wu L."/>
            <person name="Ma J."/>
        </authorList>
    </citation>
    <scope>NUCLEOTIDE SEQUENCE [LARGE SCALE GENOMIC DNA]</scope>
    <source>
        <strain evidence="4">CGMCC 4.7106</strain>
    </source>
</reference>
<dbReference type="Pfam" id="PF01266">
    <property type="entry name" value="DAO"/>
    <property type="match status" value="1"/>
</dbReference>
<dbReference type="Proteomes" id="UP001596096">
    <property type="component" value="Unassembled WGS sequence"/>
</dbReference>
<dbReference type="SUPFAM" id="SSF54373">
    <property type="entry name" value="FAD-linked reductases, C-terminal domain"/>
    <property type="match status" value="1"/>
</dbReference>
<evidence type="ECO:0000256" key="1">
    <source>
        <dbReference type="ARBA" id="ARBA00023002"/>
    </source>
</evidence>
<proteinExistence type="predicted"/>
<sequence>MAAMGIDGGPRTAVVIGAGVVGLSTAWFLQERGVEVTVVDRDGVAAGASWGNAGWLSPGLAIPLNEPGVLRYGLRSLLDKNAPLHVPVTPDVGLWSFLTRFALHCNWRSWGRAVRANLPFNEECLEAFDVLTGNGVEAPTIEAPIMAAFETQKQAVSLLHELRRINDSGLEIRYAAFEGDELRAQMPQLSAGATAGVRLDGQRYIDPGAFTHALAAAVTARGGEIRPGFRVTGVTSEAGGHVVRSGAGDEVKADAVVLATGAWLNKLGAEWGVRTRVQAGRGYSFTVPTDEPVPSPLYLAAVRVACTPYQGKLRVAGTMEFRDADAPLFERRVEAIIKSARPLMTGVRWEERTDTWVGARPVTPDGKPLVGATRVPGVYVAGGHGMWGVTHGPATGRMLAEQITTGKTSAILREFDPTR</sequence>
<dbReference type="Gene3D" id="3.50.50.60">
    <property type="entry name" value="FAD/NAD(P)-binding domain"/>
    <property type="match status" value="2"/>
</dbReference>
<evidence type="ECO:0000313" key="3">
    <source>
        <dbReference type="EMBL" id="MFC5813819.1"/>
    </source>
</evidence>
<keyword evidence="1 3" id="KW-0560">Oxidoreductase</keyword>
<gene>
    <name evidence="3" type="ORF">ACFPUY_01920</name>
</gene>
<dbReference type="InterPro" id="IPR036188">
    <property type="entry name" value="FAD/NAD-bd_sf"/>
</dbReference>
<dbReference type="PANTHER" id="PTHR13847:SF289">
    <property type="entry name" value="GLYCINE OXIDASE"/>
    <property type="match status" value="1"/>
</dbReference>
<name>A0ABW1BKR0_9ACTN</name>
<evidence type="ECO:0000313" key="4">
    <source>
        <dbReference type="Proteomes" id="UP001596096"/>
    </source>
</evidence>
<dbReference type="PANTHER" id="PTHR13847">
    <property type="entry name" value="SARCOSINE DEHYDROGENASE-RELATED"/>
    <property type="match status" value="1"/>
</dbReference>